<dbReference type="RefSeq" id="WP_153863353.1">
    <property type="nucleotide sequence ID" value="NZ_WJQS01000003.1"/>
</dbReference>
<dbReference type="EMBL" id="WJQS01000003">
    <property type="protein sequence ID" value="MRI85176.1"/>
    <property type="molecule type" value="Genomic_DNA"/>
</dbReference>
<feature type="transmembrane region" description="Helical" evidence="7">
    <location>
        <begin position="182"/>
        <end position="205"/>
    </location>
</feature>
<feature type="transmembrane region" description="Helical" evidence="7">
    <location>
        <begin position="125"/>
        <end position="147"/>
    </location>
</feature>
<comment type="caution">
    <text evidence="9">The sequence shown here is derived from an EMBL/GenBank/DDBJ whole genome shotgun (WGS) entry which is preliminary data.</text>
</comment>
<evidence type="ECO:0000256" key="4">
    <source>
        <dbReference type="ARBA" id="ARBA00022692"/>
    </source>
</evidence>
<accession>A0A6I2GD35</accession>
<keyword evidence="3" id="KW-1003">Cell membrane</keyword>
<organism evidence="9 10">
    <name type="scientific">Fundicoccus ignavus</name>
    <dbReference type="NCBI Taxonomy" id="2664442"/>
    <lineage>
        <taxon>Bacteria</taxon>
        <taxon>Bacillati</taxon>
        <taxon>Bacillota</taxon>
        <taxon>Bacilli</taxon>
        <taxon>Lactobacillales</taxon>
        <taxon>Aerococcaceae</taxon>
        <taxon>Fundicoccus</taxon>
    </lineage>
</organism>
<gene>
    <name evidence="9" type="ORF">GIY09_04710</name>
</gene>
<feature type="domain" description="Type II secretion system protein GspF" evidence="8">
    <location>
        <begin position="30"/>
        <end position="149"/>
    </location>
</feature>
<dbReference type="NCBIfam" id="NF041012">
    <property type="entry name" value="T4P_ComGB"/>
    <property type="match status" value="1"/>
</dbReference>
<dbReference type="Pfam" id="PF00482">
    <property type="entry name" value="T2SSF"/>
    <property type="match status" value="2"/>
</dbReference>
<sequence length="356" mass="41519">MAISTKTLLLNLKFSSNQAKKLKQKHKAYFLLTLADLLEEGFSIYQSLVFIKLLMKPQEHLIDEVMDALQSGLSFEKSIHFLGYSNEVVAQLFYAQKQGRFIQALRAAGLQIEKMHDYQQKIKRVLTYPFLMTVFLVAMMFGMRLLLLPHIMSFITQETFDSNILVRILIVFFNYLPQISMITAAVLLIGYLIFDFYYLNLSYLLRYQRLVRIPMIKHWVRSYCSYKIAKELGYFFEGGYSLLQTIEVLILYPIDPFLTEIAEKLKEGMTLGMPLTEILIELELFTIELPLIIYQGELTSQTAQKCKVYSEKLFVDLMQDISKRIGYIQPILFLVIAIFVMAMYLTIMLPMLTMDF</sequence>
<dbReference type="AlphaFoldDB" id="A0A6I2GD35"/>
<evidence type="ECO:0000256" key="2">
    <source>
        <dbReference type="ARBA" id="ARBA00005745"/>
    </source>
</evidence>
<dbReference type="InterPro" id="IPR003004">
    <property type="entry name" value="GspF/PilC"/>
</dbReference>
<evidence type="ECO:0000256" key="5">
    <source>
        <dbReference type="ARBA" id="ARBA00022989"/>
    </source>
</evidence>
<keyword evidence="5 7" id="KW-1133">Transmembrane helix</keyword>
<dbReference type="InterPro" id="IPR018076">
    <property type="entry name" value="T2SS_GspF_dom"/>
</dbReference>
<dbReference type="InterPro" id="IPR047692">
    <property type="entry name" value="T4P_ComGB"/>
</dbReference>
<evidence type="ECO:0000256" key="7">
    <source>
        <dbReference type="SAM" id="Phobius"/>
    </source>
</evidence>
<evidence type="ECO:0000259" key="8">
    <source>
        <dbReference type="Pfam" id="PF00482"/>
    </source>
</evidence>
<feature type="domain" description="Type II secretion system protein GspF" evidence="8">
    <location>
        <begin position="230"/>
        <end position="350"/>
    </location>
</feature>
<name>A0A6I2GD35_9LACT</name>
<evidence type="ECO:0000256" key="1">
    <source>
        <dbReference type="ARBA" id="ARBA00004651"/>
    </source>
</evidence>
<evidence type="ECO:0000256" key="3">
    <source>
        <dbReference type="ARBA" id="ARBA00022475"/>
    </source>
</evidence>
<dbReference type="PANTHER" id="PTHR30012:SF0">
    <property type="entry name" value="TYPE II SECRETION SYSTEM PROTEIN F-RELATED"/>
    <property type="match status" value="1"/>
</dbReference>
<keyword evidence="6 7" id="KW-0472">Membrane</keyword>
<dbReference type="PRINTS" id="PR00812">
    <property type="entry name" value="BCTERIALGSPF"/>
</dbReference>
<keyword evidence="10" id="KW-1185">Reference proteome</keyword>
<dbReference type="Proteomes" id="UP000430975">
    <property type="component" value="Unassembled WGS sequence"/>
</dbReference>
<comment type="subcellular location">
    <subcellularLocation>
        <location evidence="1">Cell membrane</location>
        <topology evidence="1">Multi-pass membrane protein</topology>
    </subcellularLocation>
</comment>
<dbReference type="GO" id="GO:0005886">
    <property type="term" value="C:plasma membrane"/>
    <property type="evidence" value="ECO:0007669"/>
    <property type="project" value="UniProtKB-SubCell"/>
</dbReference>
<evidence type="ECO:0000256" key="6">
    <source>
        <dbReference type="ARBA" id="ARBA00023136"/>
    </source>
</evidence>
<comment type="similarity">
    <text evidence="2">Belongs to the GSP F family.</text>
</comment>
<evidence type="ECO:0000313" key="10">
    <source>
        <dbReference type="Proteomes" id="UP000430975"/>
    </source>
</evidence>
<reference evidence="9 10" key="1">
    <citation type="submission" date="2019-11" db="EMBL/GenBank/DDBJ databases">
        <title>Characterisation of Fundicoccus ignavus gen. nov. sp. nov., a novel genus of the family Aerococcaceae isolated from bulk tank milk.</title>
        <authorList>
            <person name="Siebert A."/>
            <person name="Huptas C."/>
            <person name="Wenning M."/>
            <person name="Scherer S."/>
            <person name="Doll E.V."/>
        </authorList>
    </citation>
    <scope>NUCLEOTIDE SEQUENCE [LARGE SCALE GENOMIC DNA]</scope>
    <source>
        <strain evidence="9 10">WS4759</strain>
    </source>
</reference>
<dbReference type="PANTHER" id="PTHR30012">
    <property type="entry name" value="GENERAL SECRETION PATHWAY PROTEIN"/>
    <property type="match status" value="1"/>
</dbReference>
<keyword evidence="4 7" id="KW-0812">Transmembrane</keyword>
<evidence type="ECO:0000313" key="9">
    <source>
        <dbReference type="EMBL" id="MRI85176.1"/>
    </source>
</evidence>
<dbReference type="InterPro" id="IPR042094">
    <property type="entry name" value="T2SS_GspF_sf"/>
</dbReference>
<protein>
    <recommendedName>
        <fullName evidence="8">Type II secretion system protein GspF domain-containing protein</fullName>
    </recommendedName>
</protein>
<feature type="transmembrane region" description="Helical" evidence="7">
    <location>
        <begin position="331"/>
        <end position="352"/>
    </location>
</feature>
<dbReference type="Gene3D" id="1.20.81.30">
    <property type="entry name" value="Type II secretion system (T2SS), domain F"/>
    <property type="match status" value="2"/>
</dbReference>
<proteinExistence type="inferred from homology"/>